<evidence type="ECO:0000313" key="3">
    <source>
        <dbReference type="Proteomes" id="UP000235579"/>
    </source>
</evidence>
<name>A0A2N7NCU8_9VIBR</name>
<proteinExistence type="predicted"/>
<dbReference type="AlphaFoldDB" id="A0A2N7NCU8"/>
<reference evidence="2 4" key="4">
    <citation type="submission" date="2019-04" db="EMBL/GenBank/DDBJ databases">
        <title>A reverse ecology approach based on a biological definition of microbial populations.</title>
        <authorList>
            <person name="Arevalo P."/>
            <person name="Vaninsberghe D."/>
            <person name="Elsherbini J."/>
            <person name="Gore J."/>
            <person name="Polz M."/>
        </authorList>
    </citation>
    <scope>NUCLEOTIDE SEQUENCE [LARGE SCALE GENOMIC DNA]</scope>
    <source>
        <strain evidence="2 4">10N.222.45.A8</strain>
    </source>
</reference>
<comment type="caution">
    <text evidence="1">The sequence shown here is derived from an EMBL/GenBank/DDBJ whole genome shotgun (WGS) entry which is preliminary data.</text>
</comment>
<gene>
    <name evidence="1" type="ORF">BCS92_02545</name>
    <name evidence="2" type="ORF">FC057_12315</name>
</gene>
<dbReference type="EMBL" id="SYVV01000021">
    <property type="protein sequence ID" value="TKG32594.1"/>
    <property type="molecule type" value="Genomic_DNA"/>
</dbReference>
<dbReference type="RefSeq" id="WP_102258440.1">
    <property type="nucleotide sequence ID" value="NZ_MDBG01000002.1"/>
</dbReference>
<dbReference type="Proteomes" id="UP000308018">
    <property type="component" value="Unassembled WGS sequence"/>
</dbReference>
<dbReference type="EMBL" id="MDBP01000080">
    <property type="protein sequence ID" value="PMP10024.1"/>
    <property type="molecule type" value="Genomic_DNA"/>
</dbReference>
<protein>
    <submittedName>
        <fullName evidence="1">Uncharacterized protein</fullName>
    </submittedName>
</protein>
<accession>A0A2N7NCU8</accession>
<organism evidence="1 3">
    <name type="scientific">Vibrio tasmaniensis</name>
    <dbReference type="NCBI Taxonomy" id="212663"/>
    <lineage>
        <taxon>Bacteria</taxon>
        <taxon>Pseudomonadati</taxon>
        <taxon>Pseudomonadota</taxon>
        <taxon>Gammaproteobacteria</taxon>
        <taxon>Vibrionales</taxon>
        <taxon>Vibrionaceae</taxon>
        <taxon>Vibrio</taxon>
    </lineage>
</organism>
<evidence type="ECO:0000313" key="4">
    <source>
        <dbReference type="Proteomes" id="UP000308018"/>
    </source>
</evidence>
<sequence>MRYLLVTGHKYPKFYKVDGSIVEIELNYVDEKVFSSMDETGKLTHRQIGGTQPCVDGHWLVDSVEEALSSLETKDVYPFVSKAAAKENAKRLGLKTFKYIAVP</sequence>
<reference evidence="1" key="3">
    <citation type="journal article" date="2018" name="Nature">
        <title>A major lineage of non-tailed dsDNA viruses as unrecognized killers of marine bacteria.</title>
        <authorList>
            <person name="Kauffman K.M."/>
            <person name="Hussain F.A."/>
            <person name="Yang J."/>
            <person name="Arevalo P."/>
            <person name="Brown J.M."/>
            <person name="Chang W.K."/>
            <person name="VanInsberghe D."/>
            <person name="Elsherbini J."/>
            <person name="Sharma R.S."/>
            <person name="Cutler M.B."/>
            <person name="Kelly L."/>
            <person name="Polz M.F."/>
        </authorList>
    </citation>
    <scope>NUCLEOTIDE SEQUENCE</scope>
    <source>
        <strain evidence="1">10N.222.48.A2</strain>
    </source>
</reference>
<evidence type="ECO:0000313" key="2">
    <source>
        <dbReference type="EMBL" id="TKG32594.1"/>
    </source>
</evidence>
<dbReference type="Proteomes" id="UP000235579">
    <property type="component" value="Unassembled WGS sequence"/>
</dbReference>
<reference evidence="3" key="1">
    <citation type="submission" date="2016-07" db="EMBL/GenBank/DDBJ databases">
        <title>Nontailed viruses are major unrecognized killers of bacteria in the ocean.</title>
        <authorList>
            <person name="Kauffman K."/>
            <person name="Hussain F."/>
            <person name="Yang J."/>
            <person name="Arevalo P."/>
            <person name="Brown J."/>
            <person name="Cutler M."/>
            <person name="Kelly L."/>
            <person name="Polz M.F."/>
        </authorList>
    </citation>
    <scope>NUCLEOTIDE SEQUENCE [LARGE SCALE GENOMIC DNA]</scope>
    <source>
        <strain evidence="3">10N.222.48.A2</strain>
    </source>
</reference>
<evidence type="ECO:0000313" key="1">
    <source>
        <dbReference type="EMBL" id="PMP10024.1"/>
    </source>
</evidence>
<reference evidence="1" key="2">
    <citation type="submission" date="2016-07" db="EMBL/GenBank/DDBJ databases">
        <authorList>
            <person name="Wan K."/>
            <person name="Booth B."/>
            <person name="Spirohn K."/>
            <person name="Hao T."/>
            <person name="Hu Y."/>
            <person name="Calderwood M."/>
            <person name="Hill D."/>
            <person name="Mohr S."/>
            <person name="Vidal M."/>
            <person name="Celniker S."/>
            <person name="Perrimon N."/>
        </authorList>
    </citation>
    <scope>NUCLEOTIDE SEQUENCE</scope>
    <source>
        <strain evidence="1">10N.222.48.A2</strain>
    </source>
</reference>